<name>A0A240ED68_9GAMM</name>
<dbReference type="InterPro" id="IPR010982">
    <property type="entry name" value="Lambda_DNA-bd_dom_sf"/>
</dbReference>
<gene>
    <name evidence="2" type="ORF">SAMN05421731_11457</name>
</gene>
<dbReference type="EMBL" id="OANT01000014">
    <property type="protein sequence ID" value="SNX46644.1"/>
    <property type="molecule type" value="Genomic_DNA"/>
</dbReference>
<dbReference type="Proteomes" id="UP000219042">
    <property type="component" value="Unassembled WGS sequence"/>
</dbReference>
<protein>
    <recommendedName>
        <fullName evidence="1">HTH cro/C1-type domain-containing protein</fullName>
    </recommendedName>
</protein>
<dbReference type="SUPFAM" id="SSF47413">
    <property type="entry name" value="lambda repressor-like DNA-binding domains"/>
    <property type="match status" value="1"/>
</dbReference>
<dbReference type="InterPro" id="IPR001387">
    <property type="entry name" value="Cro/C1-type_HTH"/>
</dbReference>
<dbReference type="PROSITE" id="PS50943">
    <property type="entry name" value="HTH_CROC1"/>
    <property type="match status" value="1"/>
</dbReference>
<dbReference type="RefSeq" id="WP_097080381.1">
    <property type="nucleotide sequence ID" value="NZ_BAABHT010000013.1"/>
</dbReference>
<reference evidence="3" key="1">
    <citation type="submission" date="2016-09" db="EMBL/GenBank/DDBJ databases">
        <authorList>
            <person name="Varghese N."/>
            <person name="Submissions S."/>
        </authorList>
    </citation>
    <scope>NUCLEOTIDE SEQUENCE [LARGE SCALE GENOMIC DNA]</scope>
    <source>
        <strain evidence="3">ANC 4466</strain>
    </source>
</reference>
<feature type="domain" description="HTH cro/C1-type" evidence="1">
    <location>
        <begin position="44"/>
        <end position="78"/>
    </location>
</feature>
<accession>A0A240ED68</accession>
<dbReference type="GO" id="GO:0003677">
    <property type="term" value="F:DNA binding"/>
    <property type="evidence" value="ECO:0007669"/>
    <property type="project" value="InterPro"/>
</dbReference>
<organism evidence="2 3">
    <name type="scientific">Acinetobacter puyangensis</name>
    <dbReference type="NCBI Taxonomy" id="1096779"/>
    <lineage>
        <taxon>Bacteria</taxon>
        <taxon>Pseudomonadati</taxon>
        <taxon>Pseudomonadota</taxon>
        <taxon>Gammaproteobacteria</taxon>
        <taxon>Moraxellales</taxon>
        <taxon>Moraxellaceae</taxon>
        <taxon>Acinetobacter</taxon>
    </lineage>
</organism>
<dbReference type="AlphaFoldDB" id="A0A240ED68"/>
<dbReference type="Gene3D" id="1.10.260.40">
    <property type="entry name" value="lambda repressor-like DNA-binding domains"/>
    <property type="match status" value="1"/>
</dbReference>
<evidence type="ECO:0000313" key="2">
    <source>
        <dbReference type="EMBL" id="SNX46644.1"/>
    </source>
</evidence>
<keyword evidence="3" id="KW-1185">Reference proteome</keyword>
<evidence type="ECO:0000259" key="1">
    <source>
        <dbReference type="PROSITE" id="PS50943"/>
    </source>
</evidence>
<sequence length="134" mass="15536">MQEKNAKEAFSQRLKQQLAKYSWPVNSPTWLAREFNLRYSGQSISVQTASNWLSGNAIPNQDKLQILATWLDTSSQWLRFGEEQPSESKPDQGLIYNHPIQLGDLANKFEKLNNKQKFLIYHLIDEMLIQQDAP</sequence>
<proteinExistence type="predicted"/>
<evidence type="ECO:0000313" key="3">
    <source>
        <dbReference type="Proteomes" id="UP000219042"/>
    </source>
</evidence>
<dbReference type="OrthoDB" id="5636356at2"/>